<dbReference type="RefSeq" id="WP_148542329.1">
    <property type="nucleotide sequence ID" value="NZ_VSDQ01000679.1"/>
</dbReference>
<evidence type="ECO:0000256" key="1">
    <source>
        <dbReference type="SAM" id="Phobius"/>
    </source>
</evidence>
<name>A0A5D0HS16_9FLAO</name>
<gene>
    <name evidence="2" type="ORF">FUA24_11315</name>
</gene>
<keyword evidence="1" id="KW-0472">Membrane</keyword>
<comment type="caution">
    <text evidence="2">The sequence shown here is derived from an EMBL/GenBank/DDBJ whole genome shotgun (WGS) entry which is preliminary data.</text>
</comment>
<feature type="transmembrane region" description="Helical" evidence="1">
    <location>
        <begin position="48"/>
        <end position="67"/>
    </location>
</feature>
<dbReference type="Proteomes" id="UP000323930">
    <property type="component" value="Unassembled WGS sequence"/>
</dbReference>
<reference evidence="2 3" key="1">
    <citation type="submission" date="2019-08" db="EMBL/GenBank/DDBJ databases">
        <title>Seonamhaeicola sediminis sp. nov., isolated from marine sediment.</title>
        <authorList>
            <person name="Cao W.R."/>
        </authorList>
    </citation>
    <scope>NUCLEOTIDE SEQUENCE [LARGE SCALE GENOMIC DNA]</scope>
    <source>
        <strain evidence="2 3">B011</strain>
    </source>
</reference>
<accession>A0A5D0HS16</accession>
<protein>
    <recommendedName>
        <fullName evidence="4">DUF2975 domain-containing protein</fullName>
    </recommendedName>
</protein>
<feature type="transmembrane region" description="Helical" evidence="1">
    <location>
        <begin position="115"/>
        <end position="139"/>
    </location>
</feature>
<dbReference type="OrthoDB" id="1449236at2"/>
<dbReference type="EMBL" id="VSDQ01000679">
    <property type="protein sequence ID" value="TYA73931.1"/>
    <property type="molecule type" value="Genomic_DNA"/>
</dbReference>
<feature type="transmembrane region" description="Helical" evidence="1">
    <location>
        <begin position="88"/>
        <end position="109"/>
    </location>
</feature>
<proteinExistence type="predicted"/>
<feature type="transmembrane region" description="Helical" evidence="1">
    <location>
        <begin position="12"/>
        <end position="36"/>
    </location>
</feature>
<evidence type="ECO:0000313" key="3">
    <source>
        <dbReference type="Proteomes" id="UP000323930"/>
    </source>
</evidence>
<organism evidence="2 3">
    <name type="scientific">Seonamhaeicola marinus</name>
    <dbReference type="NCBI Taxonomy" id="1912246"/>
    <lineage>
        <taxon>Bacteria</taxon>
        <taxon>Pseudomonadati</taxon>
        <taxon>Bacteroidota</taxon>
        <taxon>Flavobacteriia</taxon>
        <taxon>Flavobacteriales</taxon>
        <taxon>Flavobacteriaceae</taxon>
    </lineage>
</organism>
<keyword evidence="1" id="KW-0812">Transmembrane</keyword>
<evidence type="ECO:0008006" key="4">
    <source>
        <dbReference type="Google" id="ProtNLM"/>
    </source>
</evidence>
<evidence type="ECO:0000313" key="2">
    <source>
        <dbReference type="EMBL" id="TYA73931.1"/>
    </source>
</evidence>
<keyword evidence="1" id="KW-1133">Transmembrane helix</keyword>
<dbReference type="AlphaFoldDB" id="A0A5D0HS16"/>
<keyword evidence="3" id="KW-1185">Reference proteome</keyword>
<sequence>MKKIRLLHRFLAIINIALIVLLFVILGLLVIPDLIFQKAYTDKALGTYNHLIIFLRGLLLLVGLFKTQQGLMAIIRNGFYNTISELKFKRGGLFLVLFGITGIIFNIITKQELELNIFITNFIESIFVILVGLGLFILADFIKSGGILKEENDLTI</sequence>